<dbReference type="PANTHER" id="PTHR28087">
    <property type="entry name" value="ATPASE SYNTHESIS PROTEIN 25, MITOCHONDRIAL"/>
    <property type="match status" value="1"/>
</dbReference>
<dbReference type="PANTHER" id="PTHR28087:SF1">
    <property type="entry name" value="ATPASE SYNTHESIS PROTEIN 25, MITOCHONDRIAL"/>
    <property type="match status" value="1"/>
</dbReference>
<gene>
    <name evidence="10" type="ORF">BAUCODRAFT_311096</name>
</gene>
<dbReference type="eggNOG" id="ENOG502RGZN">
    <property type="taxonomic scope" value="Eukaryota"/>
</dbReference>
<dbReference type="KEGG" id="bcom:BAUCODRAFT_311096"/>
<organism evidence="10 11">
    <name type="scientific">Baudoinia panamericana (strain UAMH 10762)</name>
    <name type="common">Angels' share fungus</name>
    <name type="synonym">Baudoinia compniacensis (strain UAMH 10762)</name>
    <dbReference type="NCBI Taxonomy" id="717646"/>
    <lineage>
        <taxon>Eukaryota</taxon>
        <taxon>Fungi</taxon>
        <taxon>Dikarya</taxon>
        <taxon>Ascomycota</taxon>
        <taxon>Pezizomycotina</taxon>
        <taxon>Dothideomycetes</taxon>
        <taxon>Dothideomycetidae</taxon>
        <taxon>Mycosphaerellales</taxon>
        <taxon>Teratosphaeriaceae</taxon>
        <taxon>Baudoinia</taxon>
    </lineage>
</organism>
<evidence type="ECO:0000256" key="6">
    <source>
        <dbReference type="ARBA" id="ARBA00023128"/>
    </source>
</evidence>
<dbReference type="EMBL" id="KB445563">
    <property type="protein sequence ID" value="EMC91917.1"/>
    <property type="molecule type" value="Genomic_DNA"/>
</dbReference>
<evidence type="ECO:0000256" key="7">
    <source>
        <dbReference type="ARBA" id="ARBA00023136"/>
    </source>
</evidence>
<evidence type="ECO:0000313" key="11">
    <source>
        <dbReference type="Proteomes" id="UP000011761"/>
    </source>
</evidence>
<feature type="region of interest" description="Disordered" evidence="9">
    <location>
        <begin position="392"/>
        <end position="433"/>
    </location>
</feature>
<feature type="compositionally biased region" description="Polar residues" evidence="9">
    <location>
        <begin position="174"/>
        <end position="184"/>
    </location>
</feature>
<evidence type="ECO:0000256" key="3">
    <source>
        <dbReference type="ARBA" id="ARBA00010787"/>
    </source>
</evidence>
<proteinExistence type="inferred from homology"/>
<evidence type="ECO:0000256" key="5">
    <source>
        <dbReference type="ARBA" id="ARBA00022946"/>
    </source>
</evidence>
<evidence type="ECO:0000256" key="4">
    <source>
        <dbReference type="ARBA" id="ARBA00022792"/>
    </source>
</evidence>
<evidence type="ECO:0000313" key="10">
    <source>
        <dbReference type="EMBL" id="EMC91917.1"/>
    </source>
</evidence>
<keyword evidence="11" id="KW-1185">Reference proteome</keyword>
<dbReference type="Proteomes" id="UP000011761">
    <property type="component" value="Unassembled WGS sequence"/>
</dbReference>
<dbReference type="InterPro" id="IPR043519">
    <property type="entry name" value="NT_sf"/>
</dbReference>
<comment type="function">
    <text evidence="8">Mitochondrial mRNA stabilization factor.</text>
</comment>
<feature type="compositionally biased region" description="Basic and acidic residues" evidence="9">
    <location>
        <begin position="56"/>
        <end position="69"/>
    </location>
</feature>
<dbReference type="STRING" id="717646.M2LD83"/>
<accession>M2LD83</accession>
<evidence type="ECO:0000256" key="2">
    <source>
        <dbReference type="ARBA" id="ARBA00004443"/>
    </source>
</evidence>
<keyword evidence="7 8" id="KW-0472">Membrane</keyword>
<reference evidence="10 11" key="1">
    <citation type="journal article" date="2012" name="PLoS Pathog.">
        <title>Diverse lifestyles and strategies of plant pathogenesis encoded in the genomes of eighteen Dothideomycetes fungi.</title>
        <authorList>
            <person name="Ohm R.A."/>
            <person name="Feau N."/>
            <person name="Henrissat B."/>
            <person name="Schoch C.L."/>
            <person name="Horwitz B.A."/>
            <person name="Barry K.W."/>
            <person name="Condon B.J."/>
            <person name="Copeland A.C."/>
            <person name="Dhillon B."/>
            <person name="Glaser F."/>
            <person name="Hesse C.N."/>
            <person name="Kosti I."/>
            <person name="LaButti K."/>
            <person name="Lindquist E.A."/>
            <person name="Lucas S."/>
            <person name="Salamov A.A."/>
            <person name="Bradshaw R.E."/>
            <person name="Ciuffetti L."/>
            <person name="Hamelin R.C."/>
            <person name="Kema G.H.J."/>
            <person name="Lawrence C."/>
            <person name="Scott J.A."/>
            <person name="Spatafora J.W."/>
            <person name="Turgeon B.G."/>
            <person name="de Wit P.J.G.M."/>
            <person name="Zhong S."/>
            <person name="Goodwin S.B."/>
            <person name="Grigoriev I.V."/>
        </authorList>
    </citation>
    <scope>NUCLEOTIDE SEQUENCE [LARGE SCALE GENOMIC DNA]</scope>
    <source>
        <strain evidence="10 11">UAMH 10762</strain>
    </source>
</reference>
<name>M2LD83_BAUPA</name>
<comment type="subcellular location">
    <subcellularLocation>
        <location evidence="2 8">Mitochondrion inner membrane</location>
        <topology evidence="2 8">Peripheral membrane protein</topology>
        <orientation evidence="2 8">Matrix side</orientation>
    </subcellularLocation>
</comment>
<keyword evidence="6 8" id="KW-0496">Mitochondrion</keyword>
<sequence>MAMAVPIARTTAKTLACAECRRWALRSFIGSIGASTAPRPPQVQRRAFSRTVTRSNEARERVQHDEHALNEINDIGSEKMITQARPQASRPAQRGMNDLESTGAGDELQSGHSTRRDEEMSDGAQGRLSYSQSALPDETDEAHELARESDLQEEDAPPPPSNTPPELPWYLRVQQETQALQPSESPMAARQRIPDLPSHPPAILQPLMEHVSVNLGLDDLSLLDLRTLHNPPPALGANLLMLLGTARSEKHLHVSADRLCRWLRSEYKLTPSADGLLGRNELKLKLRRRMKRARLMSAAGGSAEVDADMEGIRTGWVCVDVGRVEGGELPEQEKRREERERGVVGFGVGVRGCSVVVQMLTEEKRGEVDLEKLWMGILRRAERERLEAEKEAEERRVEGGQGRERSVLMQELDAPGMASSVGSVQRDAGMAAG</sequence>
<dbReference type="GO" id="GO:0005743">
    <property type="term" value="C:mitochondrial inner membrane"/>
    <property type="evidence" value="ECO:0007669"/>
    <property type="project" value="UniProtKB-SubCell"/>
</dbReference>
<dbReference type="InterPro" id="IPR040152">
    <property type="entry name" value="Atp25"/>
</dbReference>
<dbReference type="RefSeq" id="XP_007681284.1">
    <property type="nucleotide sequence ID" value="XM_007683094.1"/>
</dbReference>
<dbReference type="OrthoDB" id="107372at2759"/>
<keyword evidence="5 8" id="KW-0809">Transit peptide</keyword>
<evidence type="ECO:0000256" key="9">
    <source>
        <dbReference type="SAM" id="MobiDB-lite"/>
    </source>
</evidence>
<dbReference type="AlphaFoldDB" id="M2LD83"/>
<dbReference type="GO" id="GO:0140053">
    <property type="term" value="P:mitochondrial gene expression"/>
    <property type="evidence" value="ECO:0007669"/>
    <property type="project" value="UniProtKB-UniRule"/>
</dbReference>
<dbReference type="GeneID" id="19111385"/>
<dbReference type="HOGENOM" id="CLU_050107_0_0_1"/>
<comment type="function">
    <text evidence="1">Probable mitochondrial mRNA stabilization factor.</text>
</comment>
<dbReference type="GO" id="GO:0048255">
    <property type="term" value="P:mRNA stabilization"/>
    <property type="evidence" value="ECO:0007669"/>
    <property type="project" value="TreeGrafter"/>
</dbReference>
<dbReference type="Gene3D" id="3.30.460.10">
    <property type="entry name" value="Beta Polymerase, domain 2"/>
    <property type="match status" value="1"/>
</dbReference>
<protein>
    <recommendedName>
        <fullName evidence="8">ATPase synthesis protein 25</fullName>
    </recommendedName>
</protein>
<dbReference type="FunFam" id="3.30.460.10:FF:000044">
    <property type="entry name" value="ATPase synthesis protein 25, mitochondrial"/>
    <property type="match status" value="1"/>
</dbReference>
<evidence type="ECO:0000256" key="1">
    <source>
        <dbReference type="ARBA" id="ARBA00003470"/>
    </source>
</evidence>
<evidence type="ECO:0000256" key="8">
    <source>
        <dbReference type="RuleBase" id="RU367062"/>
    </source>
</evidence>
<keyword evidence="4 8" id="KW-0999">Mitochondrion inner membrane</keyword>
<feature type="compositionally biased region" description="Pro residues" evidence="9">
    <location>
        <begin position="157"/>
        <end position="167"/>
    </location>
</feature>
<feature type="region of interest" description="Disordered" evidence="9">
    <location>
        <begin position="32"/>
        <end position="198"/>
    </location>
</feature>
<comment type="similarity">
    <text evidence="3 8">Belongs to the ATP25 family.</text>
</comment>
<feature type="compositionally biased region" description="Basic and acidic residues" evidence="9">
    <location>
        <begin position="392"/>
        <end position="406"/>
    </location>
</feature>